<protein>
    <submittedName>
        <fullName evidence="1">Uncharacterized protein</fullName>
    </submittedName>
</protein>
<comment type="caution">
    <text evidence="1">The sequence shown here is derived from an EMBL/GenBank/DDBJ whole genome shotgun (WGS) entry which is preliminary data.</text>
</comment>
<accession>C9L3Z1</accession>
<organism evidence="1 2">
    <name type="scientific">Blautia hansenii DSM 20583</name>
    <dbReference type="NCBI Taxonomy" id="537007"/>
    <lineage>
        <taxon>Bacteria</taxon>
        <taxon>Bacillati</taxon>
        <taxon>Bacillota</taxon>
        <taxon>Clostridia</taxon>
        <taxon>Lachnospirales</taxon>
        <taxon>Lachnospiraceae</taxon>
        <taxon>Blautia</taxon>
    </lineage>
</organism>
<sequence>MHYVYVLYLKAGIAKYKNALYNNNMGNHKAGRLTLYFLEGLPSNQKKGGLANGYIF</sequence>
<dbReference type="HOGENOM" id="CLU_3004978_0_0_9"/>
<dbReference type="AlphaFoldDB" id="C9L3Z1"/>
<evidence type="ECO:0000313" key="2">
    <source>
        <dbReference type="Proteomes" id="UP000003755"/>
    </source>
</evidence>
<keyword evidence="2" id="KW-1185">Reference proteome</keyword>
<dbReference type="Proteomes" id="UP000003755">
    <property type="component" value="Unassembled WGS sequence"/>
</dbReference>
<reference evidence="1" key="1">
    <citation type="submission" date="2009-09" db="EMBL/GenBank/DDBJ databases">
        <authorList>
            <person name="Weinstock G."/>
            <person name="Sodergren E."/>
            <person name="Clifton S."/>
            <person name="Fulton L."/>
            <person name="Fulton B."/>
            <person name="Courtney L."/>
            <person name="Fronick C."/>
            <person name="Harrison M."/>
            <person name="Strong C."/>
            <person name="Farmer C."/>
            <person name="Delahaunty K."/>
            <person name="Markovic C."/>
            <person name="Hall O."/>
            <person name="Minx P."/>
            <person name="Tomlinson C."/>
            <person name="Mitreva M."/>
            <person name="Nelson J."/>
            <person name="Hou S."/>
            <person name="Wollam A."/>
            <person name="Pepin K.H."/>
            <person name="Johnson M."/>
            <person name="Bhonagiri V."/>
            <person name="Nash W.E."/>
            <person name="Warren W."/>
            <person name="Chinwalla A."/>
            <person name="Mardis E.R."/>
            <person name="Wilson R.K."/>
        </authorList>
    </citation>
    <scope>NUCLEOTIDE SEQUENCE [LARGE SCALE GENOMIC DNA]</scope>
    <source>
        <strain evidence="1">DSM 20583</strain>
    </source>
</reference>
<proteinExistence type="predicted"/>
<evidence type="ECO:0000313" key="1">
    <source>
        <dbReference type="EMBL" id="EEX23123.1"/>
    </source>
</evidence>
<dbReference type="EMBL" id="ABYU02000005">
    <property type="protein sequence ID" value="EEX23123.1"/>
    <property type="molecule type" value="Genomic_DNA"/>
</dbReference>
<name>C9L3Z1_BLAHA</name>
<gene>
    <name evidence="1" type="ORF">BLAHAN_04103</name>
</gene>